<dbReference type="STRING" id="91360.SAMN05660330_04185"/>
<dbReference type="Pfam" id="PF12762">
    <property type="entry name" value="DDE_Tnp_IS1595"/>
    <property type="match status" value="1"/>
</dbReference>
<dbReference type="EMBL" id="FNJI01000059">
    <property type="protein sequence ID" value="SDP80616.1"/>
    <property type="molecule type" value="Genomic_DNA"/>
</dbReference>
<keyword evidence="3" id="KW-1185">Reference proteome</keyword>
<gene>
    <name evidence="2" type="ORF">SAMN05660330_04185</name>
</gene>
<accession>A0A1H0VR83</accession>
<dbReference type="AlphaFoldDB" id="A0A1H0VR83"/>
<reference evidence="2 3" key="1">
    <citation type="submission" date="2016-10" db="EMBL/GenBank/DDBJ databases">
        <authorList>
            <person name="de Groot N.N."/>
        </authorList>
    </citation>
    <scope>NUCLEOTIDE SEQUENCE [LARGE SCALE GENOMIC DNA]</scope>
    <source>
        <strain evidence="2 3">DSM 12130</strain>
    </source>
</reference>
<name>A0A1H0VR83_9BACT</name>
<dbReference type="InterPro" id="IPR024445">
    <property type="entry name" value="Tnp_ISXO2-like"/>
</dbReference>
<feature type="domain" description="ISXO2-like transposase" evidence="1">
    <location>
        <begin position="4"/>
        <end position="71"/>
    </location>
</feature>
<organism evidence="2 3">
    <name type="scientific">Desulforhopalus singaporensis</name>
    <dbReference type="NCBI Taxonomy" id="91360"/>
    <lineage>
        <taxon>Bacteria</taxon>
        <taxon>Pseudomonadati</taxon>
        <taxon>Thermodesulfobacteriota</taxon>
        <taxon>Desulfobulbia</taxon>
        <taxon>Desulfobulbales</taxon>
        <taxon>Desulfocapsaceae</taxon>
        <taxon>Desulforhopalus</taxon>
    </lineage>
</organism>
<proteinExistence type="predicted"/>
<protein>
    <submittedName>
        <fullName evidence="2">ISXO2-like transposase domain-containing protein</fullName>
    </submittedName>
</protein>
<evidence type="ECO:0000313" key="3">
    <source>
        <dbReference type="Proteomes" id="UP000199073"/>
    </source>
</evidence>
<evidence type="ECO:0000259" key="1">
    <source>
        <dbReference type="Pfam" id="PF12762"/>
    </source>
</evidence>
<dbReference type="Proteomes" id="UP000199073">
    <property type="component" value="Unassembled WGS sequence"/>
</dbReference>
<evidence type="ECO:0000313" key="2">
    <source>
        <dbReference type="EMBL" id="SDP80616.1"/>
    </source>
</evidence>
<sequence>MDLPVFRSLDLVGNYHWAFITGGGTDKKSKKLFNWLNIIIGNLKNSVRTTYHGIDHKHLPRYLAEFCYRFNRRFKSELMIENLFYHACKSSPIPQYNLSLAEDWW</sequence>